<sequence>MAAGRWRCVAQLAAQIVAHGTAERCRLARRCIAQDRAMDGRPVACGRAPRMRVIGHKRLHHMLHDSQQRTGDDAHWRHDGRATLHAAVRRAWRGVVRLQPRDFSWWRPPSGEAPVTS</sequence>
<keyword evidence="2" id="KW-1185">Reference proteome</keyword>
<gene>
    <name evidence="1" type="ORF">F511_46145</name>
</gene>
<dbReference type="AlphaFoldDB" id="A0A2Z7A1Q3"/>
<accession>A0A2Z7A1Q3</accession>
<proteinExistence type="predicted"/>
<reference evidence="1 2" key="1">
    <citation type="journal article" date="2015" name="Proc. Natl. Acad. Sci. U.S.A.">
        <title>The resurrection genome of Boea hygrometrica: A blueprint for survival of dehydration.</title>
        <authorList>
            <person name="Xiao L."/>
            <person name="Yang G."/>
            <person name="Zhang L."/>
            <person name="Yang X."/>
            <person name="Zhao S."/>
            <person name="Ji Z."/>
            <person name="Zhou Q."/>
            <person name="Hu M."/>
            <person name="Wang Y."/>
            <person name="Chen M."/>
            <person name="Xu Y."/>
            <person name="Jin H."/>
            <person name="Xiao X."/>
            <person name="Hu G."/>
            <person name="Bao F."/>
            <person name="Hu Y."/>
            <person name="Wan P."/>
            <person name="Li L."/>
            <person name="Deng X."/>
            <person name="Kuang T."/>
            <person name="Xiang C."/>
            <person name="Zhu J.K."/>
            <person name="Oliver M.J."/>
            <person name="He Y."/>
        </authorList>
    </citation>
    <scope>NUCLEOTIDE SEQUENCE [LARGE SCALE GENOMIC DNA]</scope>
    <source>
        <strain evidence="2">cv. XS01</strain>
    </source>
</reference>
<protein>
    <submittedName>
        <fullName evidence="1">Pentatricopeptide repeat-containing protein</fullName>
    </submittedName>
</protein>
<organism evidence="1 2">
    <name type="scientific">Dorcoceras hygrometricum</name>
    <dbReference type="NCBI Taxonomy" id="472368"/>
    <lineage>
        <taxon>Eukaryota</taxon>
        <taxon>Viridiplantae</taxon>
        <taxon>Streptophyta</taxon>
        <taxon>Embryophyta</taxon>
        <taxon>Tracheophyta</taxon>
        <taxon>Spermatophyta</taxon>
        <taxon>Magnoliopsida</taxon>
        <taxon>eudicotyledons</taxon>
        <taxon>Gunneridae</taxon>
        <taxon>Pentapetalae</taxon>
        <taxon>asterids</taxon>
        <taxon>lamiids</taxon>
        <taxon>Lamiales</taxon>
        <taxon>Gesneriaceae</taxon>
        <taxon>Didymocarpoideae</taxon>
        <taxon>Trichosporeae</taxon>
        <taxon>Loxocarpinae</taxon>
        <taxon>Dorcoceras</taxon>
    </lineage>
</organism>
<evidence type="ECO:0000313" key="2">
    <source>
        <dbReference type="Proteomes" id="UP000250235"/>
    </source>
</evidence>
<dbReference type="EMBL" id="KV089787">
    <property type="protein sequence ID" value="KZT76830.1"/>
    <property type="molecule type" value="Genomic_DNA"/>
</dbReference>
<evidence type="ECO:0000313" key="1">
    <source>
        <dbReference type="EMBL" id="KZT76830.1"/>
    </source>
</evidence>
<name>A0A2Z7A1Q3_9LAMI</name>
<dbReference type="Proteomes" id="UP000250235">
    <property type="component" value="Unassembled WGS sequence"/>
</dbReference>